<evidence type="ECO:0000313" key="3">
    <source>
        <dbReference type="Proteomes" id="UP001211987"/>
    </source>
</evidence>
<reference evidence="2" key="1">
    <citation type="submission" date="2023-01" db="EMBL/GenBank/DDBJ databases">
        <title>Human gut microbiome strain richness.</title>
        <authorList>
            <person name="Chen-Liaw A."/>
        </authorList>
    </citation>
    <scope>NUCLEOTIDE SEQUENCE</scope>
    <source>
        <strain evidence="2">1001217st2_G6_1001217B_191108</strain>
    </source>
</reference>
<comment type="caution">
    <text evidence="2">The sequence shown here is derived from an EMBL/GenBank/DDBJ whole genome shotgun (WGS) entry which is preliminary data.</text>
</comment>
<dbReference type="EMBL" id="JAQLKE010000002">
    <property type="protein sequence ID" value="MDB7082501.1"/>
    <property type="molecule type" value="Genomic_DNA"/>
</dbReference>
<keyword evidence="1" id="KW-1133">Transmembrane helix</keyword>
<accession>A0A9Q7HWD9</accession>
<proteinExistence type="predicted"/>
<keyword evidence="1" id="KW-0472">Membrane</keyword>
<dbReference type="PANTHER" id="PTHR34821:SF2">
    <property type="entry name" value="INNER MEMBRANE PROTEIN YDCZ"/>
    <property type="match status" value="1"/>
</dbReference>
<gene>
    <name evidence="2" type="ORF">PM738_01700</name>
</gene>
<dbReference type="InterPro" id="IPR006750">
    <property type="entry name" value="YdcZ"/>
</dbReference>
<evidence type="ECO:0000313" key="2">
    <source>
        <dbReference type="EMBL" id="MDB7082501.1"/>
    </source>
</evidence>
<dbReference type="Proteomes" id="UP001211987">
    <property type="component" value="Unassembled WGS sequence"/>
</dbReference>
<feature type="transmembrane region" description="Helical" evidence="1">
    <location>
        <begin position="113"/>
        <end position="136"/>
    </location>
</feature>
<sequence>MIAIICAIASGMTIVLSRSINGYLAKKIGPYQSTFFNYFTGLLTSSILLFFTLLPAFKNISFTKIDLIMLVGGIIGVFNVLILNIVVSKVTPIKLTLITFISQLLSGMILDYYIYHVFTLNKLIGCIIVIIGLIIYQSADIKVISNEEINSI</sequence>
<name>A0A9Q7HWD9_9FIRM</name>
<organism evidence="2 3">
    <name type="scientific">Thomasclavelia ramosa</name>
    <dbReference type="NCBI Taxonomy" id="1547"/>
    <lineage>
        <taxon>Bacteria</taxon>
        <taxon>Bacillati</taxon>
        <taxon>Bacillota</taxon>
        <taxon>Erysipelotrichia</taxon>
        <taxon>Erysipelotrichales</taxon>
        <taxon>Coprobacillaceae</taxon>
        <taxon>Thomasclavelia</taxon>
    </lineage>
</organism>
<keyword evidence="1" id="KW-0812">Transmembrane</keyword>
<feature type="transmembrane region" description="Helical" evidence="1">
    <location>
        <begin position="35"/>
        <end position="55"/>
    </location>
</feature>
<dbReference type="AlphaFoldDB" id="A0A9Q7HWD9"/>
<feature type="transmembrane region" description="Helical" evidence="1">
    <location>
        <begin position="67"/>
        <end position="87"/>
    </location>
</feature>
<dbReference type="RefSeq" id="WP_003535059.1">
    <property type="nucleotide sequence ID" value="NZ_BAABXX010000001.1"/>
</dbReference>
<protein>
    <submittedName>
        <fullName evidence="2">DMT family transporter</fullName>
    </submittedName>
</protein>
<dbReference type="GeneID" id="64197160"/>
<evidence type="ECO:0000256" key="1">
    <source>
        <dbReference type="SAM" id="Phobius"/>
    </source>
</evidence>
<dbReference type="PANTHER" id="PTHR34821">
    <property type="entry name" value="INNER MEMBRANE PROTEIN YDCZ"/>
    <property type="match status" value="1"/>
</dbReference>
<dbReference type="Pfam" id="PF04657">
    <property type="entry name" value="DMT_YdcZ"/>
    <property type="match status" value="1"/>
</dbReference>
<dbReference type="GO" id="GO:0005886">
    <property type="term" value="C:plasma membrane"/>
    <property type="evidence" value="ECO:0007669"/>
    <property type="project" value="TreeGrafter"/>
</dbReference>